<keyword evidence="7 16" id="KW-0812">Transmembrane</keyword>
<evidence type="ECO:0000256" key="15">
    <source>
        <dbReference type="ARBA" id="ARBA00023201"/>
    </source>
</evidence>
<dbReference type="Pfam" id="PF04205">
    <property type="entry name" value="FMN_bind"/>
    <property type="match status" value="1"/>
</dbReference>
<keyword evidence="1" id="KW-0813">Transport</keyword>
<keyword evidence="9 16" id="KW-1133">Transmembrane helix</keyword>
<dbReference type="RefSeq" id="WP_256312032.1">
    <property type="nucleotide sequence ID" value="NZ_JANGAC010000011.1"/>
</dbReference>
<keyword evidence="14 16" id="KW-0472">Membrane</keyword>
<evidence type="ECO:0000256" key="13">
    <source>
        <dbReference type="ARBA" id="ARBA00023075"/>
    </source>
</evidence>
<protein>
    <submittedName>
        <fullName evidence="18">FMN-binding protein</fullName>
    </submittedName>
</protein>
<evidence type="ECO:0000256" key="10">
    <source>
        <dbReference type="ARBA" id="ARBA00023027"/>
    </source>
</evidence>
<feature type="domain" description="FMN-binding" evidence="17">
    <location>
        <begin position="101"/>
        <end position="194"/>
    </location>
</feature>
<keyword evidence="4" id="KW-0597">Phosphoprotein</keyword>
<evidence type="ECO:0000256" key="7">
    <source>
        <dbReference type="ARBA" id="ARBA00022692"/>
    </source>
</evidence>
<evidence type="ECO:0000256" key="16">
    <source>
        <dbReference type="SAM" id="Phobius"/>
    </source>
</evidence>
<organism evidence="18 19">
    <name type="scientific">Tissierella carlieri</name>
    <dbReference type="NCBI Taxonomy" id="689904"/>
    <lineage>
        <taxon>Bacteria</taxon>
        <taxon>Bacillati</taxon>
        <taxon>Bacillota</taxon>
        <taxon>Tissierellia</taxon>
        <taxon>Tissierellales</taxon>
        <taxon>Tissierellaceae</taxon>
        <taxon>Tissierella</taxon>
    </lineage>
</organism>
<evidence type="ECO:0000256" key="11">
    <source>
        <dbReference type="ARBA" id="ARBA00023053"/>
    </source>
</evidence>
<proteinExistence type="predicted"/>
<evidence type="ECO:0000256" key="14">
    <source>
        <dbReference type="ARBA" id="ARBA00023136"/>
    </source>
</evidence>
<evidence type="ECO:0000259" key="17">
    <source>
        <dbReference type="SMART" id="SM00900"/>
    </source>
</evidence>
<comment type="caution">
    <text evidence="18">The sequence shown here is derived from an EMBL/GenBank/DDBJ whole genome shotgun (WGS) entry which is preliminary data.</text>
</comment>
<evidence type="ECO:0000313" key="19">
    <source>
        <dbReference type="Proteomes" id="UP001524478"/>
    </source>
</evidence>
<keyword evidence="12" id="KW-0406">Ion transport</keyword>
<evidence type="ECO:0000256" key="9">
    <source>
        <dbReference type="ARBA" id="ARBA00022989"/>
    </source>
</evidence>
<keyword evidence="3" id="KW-0997">Cell inner membrane</keyword>
<evidence type="ECO:0000256" key="5">
    <source>
        <dbReference type="ARBA" id="ARBA00022630"/>
    </source>
</evidence>
<dbReference type="SMART" id="SM00900">
    <property type="entry name" value="FMN_bind"/>
    <property type="match status" value="1"/>
</dbReference>
<evidence type="ECO:0000256" key="1">
    <source>
        <dbReference type="ARBA" id="ARBA00022448"/>
    </source>
</evidence>
<dbReference type="InterPro" id="IPR007329">
    <property type="entry name" value="FMN-bd"/>
</dbReference>
<dbReference type="PANTHER" id="PTHR37838">
    <property type="entry name" value="NA(+)-TRANSLOCATING NADH-QUINONE REDUCTASE SUBUNIT C"/>
    <property type="match status" value="1"/>
</dbReference>
<evidence type="ECO:0000313" key="18">
    <source>
        <dbReference type="EMBL" id="MCQ4924258.1"/>
    </source>
</evidence>
<keyword evidence="8" id="KW-1278">Translocase</keyword>
<dbReference type="EMBL" id="JANGAC010000011">
    <property type="protein sequence ID" value="MCQ4924258.1"/>
    <property type="molecule type" value="Genomic_DNA"/>
</dbReference>
<evidence type="ECO:0000256" key="12">
    <source>
        <dbReference type="ARBA" id="ARBA00023065"/>
    </source>
</evidence>
<keyword evidence="19" id="KW-1185">Reference proteome</keyword>
<sequence length="201" mass="22479">MKKSFSFPIIFMIIITAFFTFILAFLNYSTADKIAFNQEIELSRKLLYTFNIEPLSENPDDINEAFMENIGSIPFGDDSMYVYYDENQEILGYAVPINGSGLWGSIEGYVGISADYSTILGLDFTSHSETPGLGGRISEDWYKEQFRGIDITGSQNGNYIIYKPAPEGNVDAIAGATLTSKSVSKFLNEDIDNFIKERKGE</sequence>
<evidence type="ECO:0000256" key="6">
    <source>
        <dbReference type="ARBA" id="ARBA00022643"/>
    </source>
</evidence>
<feature type="transmembrane region" description="Helical" evidence="16">
    <location>
        <begin position="7"/>
        <end position="28"/>
    </location>
</feature>
<name>A0ABT1SCP5_9FIRM</name>
<dbReference type="Proteomes" id="UP001524478">
    <property type="component" value="Unassembled WGS sequence"/>
</dbReference>
<keyword evidence="5" id="KW-0285">Flavoprotein</keyword>
<keyword evidence="2" id="KW-1003">Cell membrane</keyword>
<keyword evidence="15" id="KW-0739">Sodium transport</keyword>
<evidence type="ECO:0000256" key="8">
    <source>
        <dbReference type="ARBA" id="ARBA00022967"/>
    </source>
</evidence>
<reference evidence="18 19" key="1">
    <citation type="submission" date="2022-06" db="EMBL/GenBank/DDBJ databases">
        <title>Isolation of gut microbiota from human fecal samples.</title>
        <authorList>
            <person name="Pamer E.G."/>
            <person name="Barat B."/>
            <person name="Waligurski E."/>
            <person name="Medina S."/>
            <person name="Paddock L."/>
            <person name="Mostad J."/>
        </authorList>
    </citation>
    <scope>NUCLEOTIDE SEQUENCE [LARGE SCALE GENOMIC DNA]</scope>
    <source>
        <strain evidence="18 19">DFI.7.95</strain>
    </source>
</reference>
<dbReference type="InterPro" id="IPR010204">
    <property type="entry name" value="NqrC"/>
</dbReference>
<keyword evidence="13" id="KW-0830">Ubiquinone</keyword>
<dbReference type="PANTHER" id="PTHR37838:SF1">
    <property type="entry name" value="NA(+)-TRANSLOCATING NADH-QUINONE REDUCTASE SUBUNIT C"/>
    <property type="match status" value="1"/>
</dbReference>
<evidence type="ECO:0000256" key="3">
    <source>
        <dbReference type="ARBA" id="ARBA00022519"/>
    </source>
</evidence>
<keyword evidence="10" id="KW-0520">NAD</keyword>
<evidence type="ECO:0000256" key="4">
    <source>
        <dbReference type="ARBA" id="ARBA00022553"/>
    </source>
</evidence>
<keyword evidence="6" id="KW-0288">FMN</keyword>
<accession>A0ABT1SCP5</accession>
<keyword evidence="11" id="KW-0915">Sodium</keyword>
<evidence type="ECO:0000256" key="2">
    <source>
        <dbReference type="ARBA" id="ARBA00022475"/>
    </source>
</evidence>
<gene>
    <name evidence="18" type="ORF">NE686_14240</name>
</gene>